<dbReference type="SUPFAM" id="SSF142695">
    <property type="entry name" value="RibA-like"/>
    <property type="match status" value="1"/>
</dbReference>
<dbReference type="Pfam" id="PF12471">
    <property type="entry name" value="GTP_CH_N"/>
    <property type="match status" value="1"/>
</dbReference>
<gene>
    <name evidence="8" type="ORF">HMPREF1541_04404</name>
</gene>
<reference evidence="8 9" key="1">
    <citation type="submission" date="2013-03" db="EMBL/GenBank/DDBJ databases">
        <title>The Genome Sequence of Phialophora europaea CBS 101466.</title>
        <authorList>
            <consortium name="The Broad Institute Genomics Platform"/>
            <person name="Cuomo C."/>
            <person name="de Hoog S."/>
            <person name="Gorbushina A."/>
            <person name="Walker B."/>
            <person name="Young S.K."/>
            <person name="Zeng Q."/>
            <person name="Gargeya S."/>
            <person name="Fitzgerald M."/>
            <person name="Haas B."/>
            <person name="Abouelleil A."/>
            <person name="Allen A.W."/>
            <person name="Alvarado L."/>
            <person name="Arachchi H.M."/>
            <person name="Berlin A.M."/>
            <person name="Chapman S.B."/>
            <person name="Gainer-Dewar J."/>
            <person name="Goldberg J."/>
            <person name="Griggs A."/>
            <person name="Gujja S."/>
            <person name="Hansen M."/>
            <person name="Howarth C."/>
            <person name="Imamovic A."/>
            <person name="Ireland A."/>
            <person name="Larimer J."/>
            <person name="McCowan C."/>
            <person name="Murphy C."/>
            <person name="Pearson M."/>
            <person name="Poon T.W."/>
            <person name="Priest M."/>
            <person name="Roberts A."/>
            <person name="Saif S."/>
            <person name="Shea T."/>
            <person name="Sisk P."/>
            <person name="Sykes S."/>
            <person name="Wortman J."/>
            <person name="Nusbaum C."/>
            <person name="Birren B."/>
        </authorList>
    </citation>
    <scope>NUCLEOTIDE SEQUENCE [LARGE SCALE GENOMIC DNA]</scope>
    <source>
        <strain evidence="8 9">CBS 101466</strain>
    </source>
</reference>
<evidence type="ECO:0000313" key="8">
    <source>
        <dbReference type="EMBL" id="ETN40129.1"/>
    </source>
</evidence>
<dbReference type="VEuPathDB" id="FungiDB:HMPREF1541_04404"/>
<dbReference type="OrthoDB" id="57939at2759"/>
<feature type="compositionally biased region" description="Low complexity" evidence="5">
    <location>
        <begin position="72"/>
        <end position="88"/>
    </location>
</feature>
<dbReference type="eggNOG" id="KOG1284">
    <property type="taxonomic scope" value="Eukaryota"/>
</dbReference>
<dbReference type="EMBL" id="KB822720">
    <property type="protein sequence ID" value="ETN40129.1"/>
    <property type="molecule type" value="Genomic_DNA"/>
</dbReference>
<dbReference type="HOGENOM" id="CLU_029639_1_0_1"/>
<evidence type="ECO:0000256" key="3">
    <source>
        <dbReference type="ARBA" id="ARBA00022801"/>
    </source>
</evidence>
<evidence type="ECO:0000256" key="1">
    <source>
        <dbReference type="ARBA" id="ARBA00008131"/>
    </source>
</evidence>
<feature type="region of interest" description="Disordered" evidence="5">
    <location>
        <begin position="44"/>
        <end position="98"/>
    </location>
</feature>
<evidence type="ECO:0000256" key="4">
    <source>
        <dbReference type="ARBA" id="ARBA00023134"/>
    </source>
</evidence>
<evidence type="ECO:0000256" key="2">
    <source>
        <dbReference type="ARBA" id="ARBA00022741"/>
    </source>
</evidence>
<evidence type="ECO:0000259" key="7">
    <source>
        <dbReference type="Pfam" id="PF12471"/>
    </source>
</evidence>
<dbReference type="GO" id="GO:0005525">
    <property type="term" value="F:GTP binding"/>
    <property type="evidence" value="ECO:0007669"/>
    <property type="project" value="UniProtKB-KW"/>
</dbReference>
<dbReference type="PANTHER" id="PTHR47259:SF2">
    <property type="entry name" value="URACIL-REGULATED PROTEIN 1"/>
    <property type="match status" value="1"/>
</dbReference>
<evidence type="ECO:0000313" key="9">
    <source>
        <dbReference type="Proteomes" id="UP000030752"/>
    </source>
</evidence>
<dbReference type="InterPro" id="IPR036144">
    <property type="entry name" value="RibA-like_sf"/>
</dbReference>
<sequence>MATNGSGNEAVLSEILLTLKRMQLDHAALSANVESLSSRVETQSALSSLRGGNHRSSIRDSPSLDPMELGKSSSSPPSDSPLKAPSSPTVRRQSTTSRIILTTYPGQSGIDPIPLSWGEADPAKRGPVIVSRQQGTIRRRNAIGAHGGSYSIYNALAVASANLDLEHKPDFTNTEPAANIGPFPSWGSAKKIVAMDPFGHLAPWLYKDLMTRENVDVRPTIAVTKAHMKIPELEESVRAGRLKPDGKICLNEQGELAVTKFAVEPVWYLPGVAERFGIDEASLRRALFEYTGGSYPELITRNDVKVFLPPIGGLTVYCFGDPAKMSDPNVKLALRVHDECNGSDVFGSDICTCRPYLIFGIEEAVKEAQNGGSGVVIYFRKEGRALGEVTKYLVYNARKRGQDKASEYFQRTENIAGVKDMRFQALMPDILHWLGITKIDRMLSMSNMKHDAIVEQGIEIKERIPIPEEMIPEDSRVEIDAKIHAGYFTTGKVLSMDELGAVQGRACKCFPPSAHGLHAKVPDANVLVRGRH</sequence>
<dbReference type="STRING" id="1220924.W2RWP9"/>
<keyword evidence="2" id="KW-0547">Nucleotide-binding</keyword>
<dbReference type="RefSeq" id="XP_008716972.1">
    <property type="nucleotide sequence ID" value="XM_008718750.1"/>
</dbReference>
<keyword evidence="3" id="KW-0378">Hydrolase</keyword>
<dbReference type="GeneID" id="19971743"/>
<protein>
    <recommendedName>
        <fullName evidence="10">GTP cyclohydrolase II</fullName>
    </recommendedName>
</protein>
<dbReference type="Gene3D" id="3.40.50.10990">
    <property type="entry name" value="GTP cyclohydrolase II"/>
    <property type="match status" value="1"/>
</dbReference>
<evidence type="ECO:0000256" key="5">
    <source>
        <dbReference type="SAM" id="MobiDB-lite"/>
    </source>
</evidence>
<dbReference type="GO" id="GO:0009231">
    <property type="term" value="P:riboflavin biosynthetic process"/>
    <property type="evidence" value="ECO:0007669"/>
    <property type="project" value="InterPro"/>
</dbReference>
<accession>W2RWP9</accession>
<dbReference type="AlphaFoldDB" id="W2RWP9"/>
<dbReference type="InterPro" id="IPR022163">
    <property type="entry name" value="GTP_CH_N"/>
</dbReference>
<proteinExistence type="inferred from homology"/>
<evidence type="ECO:0008006" key="10">
    <source>
        <dbReference type="Google" id="ProtNLM"/>
    </source>
</evidence>
<keyword evidence="9" id="KW-1185">Reference proteome</keyword>
<dbReference type="Pfam" id="PF00925">
    <property type="entry name" value="GTP_cyclohydro2"/>
    <property type="match status" value="1"/>
</dbReference>
<dbReference type="InterPro" id="IPR000926">
    <property type="entry name" value="RibA"/>
</dbReference>
<dbReference type="InterPro" id="IPR032677">
    <property type="entry name" value="GTP_cyclohydro_II"/>
</dbReference>
<dbReference type="Proteomes" id="UP000030752">
    <property type="component" value="Unassembled WGS sequence"/>
</dbReference>
<feature type="domain" description="GTP cyclohydrolase N-terminal" evidence="7">
    <location>
        <begin position="98"/>
        <end position="289"/>
    </location>
</feature>
<dbReference type="NCBIfam" id="NF005536">
    <property type="entry name" value="PRK07198.1"/>
    <property type="match status" value="1"/>
</dbReference>
<name>W2RWP9_CYPE1</name>
<keyword evidence="4" id="KW-0342">GTP-binding</keyword>
<comment type="similarity">
    <text evidence="1">Belongs to the GTP cyclohydrolase II family.</text>
</comment>
<evidence type="ECO:0000259" key="6">
    <source>
        <dbReference type="Pfam" id="PF00925"/>
    </source>
</evidence>
<feature type="compositionally biased region" description="Polar residues" evidence="5">
    <location>
        <begin position="89"/>
        <end position="98"/>
    </location>
</feature>
<feature type="domain" description="GTP cyclohydrolase II" evidence="6">
    <location>
        <begin position="329"/>
        <end position="465"/>
    </location>
</feature>
<dbReference type="CDD" id="cd00641">
    <property type="entry name" value="GTP_cyclohydro2"/>
    <property type="match status" value="1"/>
</dbReference>
<organism evidence="8 9">
    <name type="scientific">Cyphellophora europaea (strain CBS 101466)</name>
    <name type="common">Phialophora europaea</name>
    <dbReference type="NCBI Taxonomy" id="1220924"/>
    <lineage>
        <taxon>Eukaryota</taxon>
        <taxon>Fungi</taxon>
        <taxon>Dikarya</taxon>
        <taxon>Ascomycota</taxon>
        <taxon>Pezizomycotina</taxon>
        <taxon>Eurotiomycetes</taxon>
        <taxon>Chaetothyriomycetidae</taxon>
        <taxon>Chaetothyriales</taxon>
        <taxon>Cyphellophoraceae</taxon>
        <taxon>Cyphellophora</taxon>
    </lineage>
</organism>
<dbReference type="PANTHER" id="PTHR47259">
    <property type="match status" value="1"/>
</dbReference>
<dbReference type="InParanoid" id="W2RWP9"/>
<dbReference type="GO" id="GO:0003935">
    <property type="term" value="F:GTP cyclohydrolase II activity"/>
    <property type="evidence" value="ECO:0007669"/>
    <property type="project" value="InterPro"/>
</dbReference>